<dbReference type="Pfam" id="PF00400">
    <property type="entry name" value="WD40"/>
    <property type="match status" value="3"/>
</dbReference>
<evidence type="ECO:0000256" key="1">
    <source>
        <dbReference type="ARBA" id="ARBA00022574"/>
    </source>
</evidence>
<evidence type="ECO:0000259" key="4">
    <source>
        <dbReference type="PROSITE" id="PS50897"/>
    </source>
</evidence>
<dbReference type="InterPro" id="IPR020472">
    <property type="entry name" value="WD40_PAC1"/>
</dbReference>
<dbReference type="InterPro" id="IPR019775">
    <property type="entry name" value="WD40_repeat_CS"/>
</dbReference>
<dbReference type="InterPro" id="IPR001680">
    <property type="entry name" value="WD40_rpt"/>
</dbReference>
<keyword evidence="1 3" id="KW-0853">WD repeat</keyword>
<proteinExistence type="predicted"/>
<sequence>MGGVDDNEPALKRLKLASGRLTGLSNGSSLTEPIVGSSRDLMARPLQSEGDEEVLGSKGVIKRVEFVRIIAKALYSLGYKKSYARLEEESGIPLYSSSVDVFTQQILDGSWDESVATLHKIGLKDESIVKSASFLILEQKFFELLDGDKIMEALKTLRTEITPLSINNCRVRELSSCIVFPTHCDSDGSSNQGYGRTKSRTKLLEELQKLLPPRVIIPENRLEHLVEQALTLQKDACIFHNLLDKEMSLYSDHQCGRDQIPSRTLQILEAHSDEVWFLQCSHNGKYLASSSNDQSAIIWEVYEKVGRGLVSCGWFPDGKWIFSGINDKSICMWELDVKEVECWKGQRTLKISDLEITSDGKQIISLLPHTRAISVPRFVIRSCFGGHEQAFIASGSEDSQIYLWHRASRELVEALPGHSGAVNCVSWNPANPHMLASASDDRTIRIWGVNALQVKHKSAHCNGIHYCNGGS</sequence>
<dbReference type="Proteomes" id="UP000886885">
    <property type="component" value="Unassembled WGS sequence"/>
</dbReference>
<dbReference type="PROSITE" id="PS00678">
    <property type="entry name" value="WD_REPEATS_1"/>
    <property type="match status" value="1"/>
</dbReference>
<dbReference type="PROSITE" id="PS50896">
    <property type="entry name" value="LISH"/>
    <property type="match status" value="1"/>
</dbReference>
<dbReference type="InterPro" id="IPR006594">
    <property type="entry name" value="LisH"/>
</dbReference>
<dbReference type="InterPro" id="IPR006595">
    <property type="entry name" value="CTLH_C"/>
</dbReference>
<dbReference type="PRINTS" id="PR00320">
    <property type="entry name" value="GPROTEINBRPT"/>
</dbReference>
<dbReference type="PANTHER" id="PTHR22838:SF0">
    <property type="entry name" value="WD REPEAT-CONTAINING PROTEIN 26"/>
    <property type="match status" value="1"/>
</dbReference>
<dbReference type="Pfam" id="PF23627">
    <property type="entry name" value="LisH_WDR26"/>
    <property type="match status" value="1"/>
</dbReference>
<protein>
    <recommendedName>
        <fullName evidence="4">CTLH domain-containing protein</fullName>
    </recommendedName>
</protein>
<evidence type="ECO:0000313" key="6">
    <source>
        <dbReference type="Proteomes" id="UP000886885"/>
    </source>
</evidence>
<name>A0A8X7XRZ5_POPTO</name>
<feature type="domain" description="CTLH" evidence="4">
    <location>
        <begin position="95"/>
        <end position="152"/>
    </location>
</feature>
<dbReference type="SMART" id="SM00320">
    <property type="entry name" value="WD40"/>
    <property type="match status" value="4"/>
</dbReference>
<dbReference type="PROSITE" id="PS50082">
    <property type="entry name" value="WD_REPEATS_2"/>
    <property type="match status" value="2"/>
</dbReference>
<dbReference type="OrthoDB" id="972532at2759"/>
<dbReference type="PANTHER" id="PTHR22838">
    <property type="entry name" value="WD REPEAT PROTEIN 26-RELATED"/>
    <property type="match status" value="1"/>
</dbReference>
<keyword evidence="6" id="KW-1185">Reference proteome</keyword>
<organism evidence="5 6">
    <name type="scientific">Populus tomentosa</name>
    <name type="common">Chinese white poplar</name>
    <dbReference type="NCBI Taxonomy" id="118781"/>
    <lineage>
        <taxon>Eukaryota</taxon>
        <taxon>Viridiplantae</taxon>
        <taxon>Streptophyta</taxon>
        <taxon>Embryophyta</taxon>
        <taxon>Tracheophyta</taxon>
        <taxon>Spermatophyta</taxon>
        <taxon>Magnoliopsida</taxon>
        <taxon>eudicotyledons</taxon>
        <taxon>Gunneridae</taxon>
        <taxon>Pentapetalae</taxon>
        <taxon>rosids</taxon>
        <taxon>fabids</taxon>
        <taxon>Malpighiales</taxon>
        <taxon>Salicaceae</taxon>
        <taxon>Saliceae</taxon>
        <taxon>Populus</taxon>
    </lineage>
</organism>
<evidence type="ECO:0000256" key="2">
    <source>
        <dbReference type="ARBA" id="ARBA00022737"/>
    </source>
</evidence>
<dbReference type="SMART" id="SM00668">
    <property type="entry name" value="CTLH"/>
    <property type="match status" value="1"/>
</dbReference>
<dbReference type="EMBL" id="JAAWWB010000380">
    <property type="protein sequence ID" value="KAG6736949.1"/>
    <property type="molecule type" value="Genomic_DNA"/>
</dbReference>
<accession>A0A8X7XRZ5</accession>
<dbReference type="AlphaFoldDB" id="A0A8X7XRZ5"/>
<dbReference type="PROSITE" id="PS50294">
    <property type="entry name" value="WD_REPEATS_REGION"/>
    <property type="match status" value="2"/>
</dbReference>
<feature type="repeat" description="WD" evidence="3">
    <location>
        <begin position="268"/>
        <end position="301"/>
    </location>
</feature>
<evidence type="ECO:0000313" key="5">
    <source>
        <dbReference type="EMBL" id="KAG6736949.1"/>
    </source>
</evidence>
<dbReference type="Gene3D" id="2.130.10.10">
    <property type="entry name" value="YVTN repeat-like/Quinoprotein amine dehydrogenase"/>
    <property type="match status" value="2"/>
</dbReference>
<dbReference type="InterPro" id="IPR051350">
    <property type="entry name" value="WD_repeat-ST_regulator"/>
</dbReference>
<comment type="caution">
    <text evidence="5">The sequence shown here is derived from an EMBL/GenBank/DDBJ whole genome shotgun (WGS) entry which is preliminary data.</text>
</comment>
<keyword evidence="2" id="KW-0677">Repeat</keyword>
<gene>
    <name evidence="5" type="ORF">POTOM_060101</name>
</gene>
<dbReference type="PROSITE" id="PS50897">
    <property type="entry name" value="CTLH"/>
    <property type="match status" value="1"/>
</dbReference>
<evidence type="ECO:0000256" key="3">
    <source>
        <dbReference type="PROSITE-ProRule" id="PRU00221"/>
    </source>
</evidence>
<feature type="repeat" description="WD" evidence="3">
    <location>
        <begin position="415"/>
        <end position="457"/>
    </location>
</feature>
<dbReference type="SUPFAM" id="SSF50978">
    <property type="entry name" value="WD40 repeat-like"/>
    <property type="match status" value="1"/>
</dbReference>
<dbReference type="InterPro" id="IPR015943">
    <property type="entry name" value="WD40/YVTN_repeat-like_dom_sf"/>
</dbReference>
<reference evidence="5" key="1">
    <citation type="journal article" date="2020" name="bioRxiv">
        <title>Hybrid origin of Populus tomentosa Carr. identified through genome sequencing and phylogenomic analysis.</title>
        <authorList>
            <person name="An X."/>
            <person name="Gao K."/>
            <person name="Chen Z."/>
            <person name="Li J."/>
            <person name="Yang X."/>
            <person name="Yang X."/>
            <person name="Zhou J."/>
            <person name="Guo T."/>
            <person name="Zhao T."/>
            <person name="Huang S."/>
            <person name="Miao D."/>
            <person name="Khan W.U."/>
            <person name="Rao P."/>
            <person name="Ye M."/>
            <person name="Lei B."/>
            <person name="Liao W."/>
            <person name="Wang J."/>
            <person name="Ji L."/>
            <person name="Li Y."/>
            <person name="Guo B."/>
            <person name="Mustafa N.S."/>
            <person name="Li S."/>
            <person name="Yun Q."/>
            <person name="Keller S.R."/>
            <person name="Mao J."/>
            <person name="Zhang R."/>
            <person name="Strauss S.H."/>
        </authorList>
    </citation>
    <scope>NUCLEOTIDE SEQUENCE</scope>
    <source>
        <strain evidence="5">GM15</strain>
        <tissue evidence="5">Leaf</tissue>
    </source>
</reference>
<dbReference type="InterPro" id="IPR036322">
    <property type="entry name" value="WD40_repeat_dom_sf"/>
</dbReference>